<dbReference type="Proteomes" id="UP000008694">
    <property type="component" value="Unassembled WGS sequence"/>
</dbReference>
<dbReference type="STRING" id="81972.D7LIH7"/>
<feature type="region of interest" description="Disordered" evidence="1">
    <location>
        <begin position="18"/>
        <end position="51"/>
    </location>
</feature>
<evidence type="ECO:0000256" key="1">
    <source>
        <dbReference type="SAM" id="MobiDB-lite"/>
    </source>
</evidence>
<proteinExistence type="predicted"/>
<reference evidence="3" key="1">
    <citation type="journal article" date="2011" name="Nat. Genet.">
        <title>The Arabidopsis lyrata genome sequence and the basis of rapid genome size change.</title>
        <authorList>
            <person name="Hu T.T."/>
            <person name="Pattyn P."/>
            <person name="Bakker E.G."/>
            <person name="Cao J."/>
            <person name="Cheng J.-F."/>
            <person name="Clark R.M."/>
            <person name="Fahlgren N."/>
            <person name="Fawcett J.A."/>
            <person name="Grimwood J."/>
            <person name="Gundlach H."/>
            <person name="Haberer G."/>
            <person name="Hollister J.D."/>
            <person name="Ossowski S."/>
            <person name="Ottilar R.P."/>
            <person name="Salamov A.A."/>
            <person name="Schneeberger K."/>
            <person name="Spannagl M."/>
            <person name="Wang X."/>
            <person name="Yang L."/>
            <person name="Nasrallah M.E."/>
            <person name="Bergelson J."/>
            <person name="Carrington J.C."/>
            <person name="Gaut B.S."/>
            <person name="Schmutz J."/>
            <person name="Mayer K.F.X."/>
            <person name="Van de Peer Y."/>
            <person name="Grigoriev I.V."/>
            <person name="Nordborg M."/>
            <person name="Weigel D."/>
            <person name="Guo Y.-L."/>
        </authorList>
    </citation>
    <scope>NUCLEOTIDE SEQUENCE [LARGE SCALE GENOMIC DNA]</scope>
    <source>
        <strain evidence="3">cv. MN47</strain>
    </source>
</reference>
<dbReference type="AlphaFoldDB" id="D7LIH7"/>
<feature type="compositionally biased region" description="Basic and acidic residues" evidence="1">
    <location>
        <begin position="26"/>
        <end position="37"/>
    </location>
</feature>
<name>D7LIH7_ARALL</name>
<dbReference type="HOGENOM" id="CLU_1998364_0_0_1"/>
<dbReference type="Gramene" id="Al_scaffold_0004_1194">
    <property type="protein sequence ID" value="Al_scaffold_0004_1194"/>
    <property type="gene ID" value="Al_scaffold_0004_1194"/>
</dbReference>
<sequence length="125" mass="14530">DQEVNNFNTAKNLQISSSKSFSNSRNEYENETRETKSSTESVALLEAEEGKRDAQSKIERKTLVDFVLIKCEQMFMGSYRGLLGREVIFLERRENLTEEVNKEVQGLKKPWSQEFAHYTLASNWN</sequence>
<accession>D7LIH7</accession>
<organism evidence="3">
    <name type="scientific">Arabidopsis lyrata subsp. lyrata</name>
    <name type="common">Lyre-leaved rock-cress</name>
    <dbReference type="NCBI Taxonomy" id="81972"/>
    <lineage>
        <taxon>Eukaryota</taxon>
        <taxon>Viridiplantae</taxon>
        <taxon>Streptophyta</taxon>
        <taxon>Embryophyta</taxon>
        <taxon>Tracheophyta</taxon>
        <taxon>Spermatophyta</taxon>
        <taxon>Magnoliopsida</taxon>
        <taxon>eudicotyledons</taxon>
        <taxon>Gunneridae</taxon>
        <taxon>Pentapetalae</taxon>
        <taxon>rosids</taxon>
        <taxon>malvids</taxon>
        <taxon>Brassicales</taxon>
        <taxon>Brassicaceae</taxon>
        <taxon>Camelineae</taxon>
        <taxon>Arabidopsis</taxon>
    </lineage>
</organism>
<evidence type="ECO:0000313" key="2">
    <source>
        <dbReference type="EMBL" id="EFH55389.1"/>
    </source>
</evidence>
<evidence type="ECO:0000313" key="3">
    <source>
        <dbReference type="Proteomes" id="UP000008694"/>
    </source>
</evidence>
<protein>
    <submittedName>
        <fullName evidence="2">Predicted protein</fullName>
    </submittedName>
</protein>
<feature type="non-terminal residue" evidence="2">
    <location>
        <position position="1"/>
    </location>
</feature>
<dbReference type="EMBL" id="GL348716">
    <property type="protein sequence ID" value="EFH55389.1"/>
    <property type="molecule type" value="Genomic_DNA"/>
</dbReference>
<gene>
    <name evidence="2" type="ORF">ARALYDRAFT_668475</name>
</gene>
<keyword evidence="3" id="KW-1185">Reference proteome</keyword>